<organism evidence="3 4">
    <name type="scientific">Candidatus Brevundimonas colombiensis</name>
    <dbReference type="NCBI Taxonomy" id="3121376"/>
    <lineage>
        <taxon>Bacteria</taxon>
        <taxon>Pseudomonadati</taxon>
        <taxon>Pseudomonadota</taxon>
        <taxon>Alphaproteobacteria</taxon>
        <taxon>Caulobacterales</taxon>
        <taxon>Caulobacteraceae</taxon>
        <taxon>Brevundimonas</taxon>
    </lineage>
</organism>
<dbReference type="AlphaFoldDB" id="A0AAJ6BJU0"/>
<feature type="region of interest" description="Disordered" evidence="2">
    <location>
        <begin position="122"/>
        <end position="142"/>
    </location>
</feature>
<sequence length="142" mass="15111">MRDTANLKTRLMIGLMSSRAPYTRAGIDFASNREAVLVEQGSLDATRILRLVDDVAINFRLVDPVTDVFADVPRDLIGVTAEDPEGVARFDAIVAELLDRVEAAEKAQAAAEKAAEAEAKRAARAAADQAKADKAAQTESAG</sequence>
<name>A0AAJ6BJU0_9CAUL</name>
<evidence type="ECO:0000313" key="3">
    <source>
        <dbReference type="EMBL" id="WEK38677.1"/>
    </source>
</evidence>
<protein>
    <submittedName>
        <fullName evidence="3">Uncharacterized protein</fullName>
    </submittedName>
</protein>
<evidence type="ECO:0000313" key="4">
    <source>
        <dbReference type="Proteomes" id="UP001213664"/>
    </source>
</evidence>
<keyword evidence="1" id="KW-0175">Coiled coil</keyword>
<accession>A0AAJ6BJU0</accession>
<proteinExistence type="predicted"/>
<dbReference type="Proteomes" id="UP001213664">
    <property type="component" value="Chromosome"/>
</dbReference>
<evidence type="ECO:0000256" key="1">
    <source>
        <dbReference type="SAM" id="Coils"/>
    </source>
</evidence>
<feature type="coiled-coil region" evidence="1">
    <location>
        <begin position="94"/>
        <end position="121"/>
    </location>
</feature>
<dbReference type="EMBL" id="CP119326">
    <property type="protein sequence ID" value="WEK38677.1"/>
    <property type="molecule type" value="Genomic_DNA"/>
</dbReference>
<reference evidence="3" key="1">
    <citation type="submission" date="2023-03" db="EMBL/GenBank/DDBJ databases">
        <title>Andean soil-derived lignocellulolytic bacterial consortium as a source of novel taxa and putative plastic-active enzymes.</title>
        <authorList>
            <person name="Diaz-Garcia L."/>
            <person name="Chuvochina M."/>
            <person name="Feuerriegel G."/>
            <person name="Bunk B."/>
            <person name="Sproer C."/>
            <person name="Streit W.R."/>
            <person name="Rodriguez L.M."/>
            <person name="Overmann J."/>
            <person name="Jimenez D.J."/>
        </authorList>
    </citation>
    <scope>NUCLEOTIDE SEQUENCE</scope>
    <source>
        <strain evidence="3">MAG 833</strain>
    </source>
</reference>
<evidence type="ECO:0000256" key="2">
    <source>
        <dbReference type="SAM" id="MobiDB-lite"/>
    </source>
</evidence>
<gene>
    <name evidence="3" type="ORF">P0Y50_08935</name>
</gene>